<comment type="catalytic activity">
    <reaction evidence="1">
        <text>2-phosphoglycolate + H2O = glycolate + phosphate</text>
        <dbReference type="Rhea" id="RHEA:14369"/>
        <dbReference type="ChEBI" id="CHEBI:15377"/>
        <dbReference type="ChEBI" id="CHEBI:29805"/>
        <dbReference type="ChEBI" id="CHEBI:43474"/>
        <dbReference type="ChEBI" id="CHEBI:58033"/>
        <dbReference type="EC" id="3.1.3.18"/>
    </reaction>
</comment>
<dbReference type="InterPro" id="IPR037512">
    <property type="entry name" value="PGPase_prok"/>
</dbReference>
<evidence type="ECO:0000256" key="4">
    <source>
        <dbReference type="ARBA" id="ARBA00006171"/>
    </source>
</evidence>
<reference evidence="10" key="1">
    <citation type="journal article" date="2020" name="mSystems">
        <title>Genome- and Community-Level Interaction Insights into Carbon Utilization and Element Cycling Functions of Hydrothermarchaeota in Hydrothermal Sediment.</title>
        <authorList>
            <person name="Zhou Z."/>
            <person name="Liu Y."/>
            <person name="Xu W."/>
            <person name="Pan J."/>
            <person name="Luo Z.H."/>
            <person name="Li M."/>
        </authorList>
    </citation>
    <scope>NUCLEOTIDE SEQUENCE [LARGE SCALE GENOMIC DNA]</scope>
    <source>
        <strain evidence="10">HyVt-489</strain>
    </source>
</reference>
<keyword evidence="6" id="KW-0479">Metal-binding</keyword>
<dbReference type="AlphaFoldDB" id="A0A7C3GCQ9"/>
<keyword evidence="9" id="KW-0119">Carbohydrate metabolism</keyword>
<dbReference type="GO" id="GO:0005829">
    <property type="term" value="C:cytosol"/>
    <property type="evidence" value="ECO:0007669"/>
    <property type="project" value="TreeGrafter"/>
</dbReference>
<dbReference type="InterPro" id="IPR006439">
    <property type="entry name" value="HAD-SF_hydro_IA"/>
</dbReference>
<organism evidence="10">
    <name type="scientific">Hellea balneolensis</name>
    <dbReference type="NCBI Taxonomy" id="287478"/>
    <lineage>
        <taxon>Bacteria</taxon>
        <taxon>Pseudomonadati</taxon>
        <taxon>Pseudomonadota</taxon>
        <taxon>Alphaproteobacteria</taxon>
        <taxon>Maricaulales</taxon>
        <taxon>Robiginitomaculaceae</taxon>
        <taxon>Hellea</taxon>
    </lineage>
</organism>
<dbReference type="PANTHER" id="PTHR43434:SF1">
    <property type="entry name" value="PHOSPHOGLYCOLATE PHOSPHATASE"/>
    <property type="match status" value="1"/>
</dbReference>
<protein>
    <recommendedName>
        <fullName evidence="5">phosphoglycolate phosphatase</fullName>
        <ecNumber evidence="5">3.1.3.18</ecNumber>
    </recommendedName>
</protein>
<dbReference type="EMBL" id="DRMN01000102">
    <property type="protein sequence ID" value="HFB54575.1"/>
    <property type="molecule type" value="Genomic_DNA"/>
</dbReference>
<comment type="pathway">
    <text evidence="3">Organic acid metabolism; glycolate biosynthesis; glycolate from 2-phosphoglycolate: step 1/1.</text>
</comment>
<dbReference type="GO" id="GO:0046872">
    <property type="term" value="F:metal ion binding"/>
    <property type="evidence" value="ECO:0007669"/>
    <property type="project" value="UniProtKB-KW"/>
</dbReference>
<keyword evidence="7 10" id="KW-0378">Hydrolase</keyword>
<keyword evidence="8" id="KW-0460">Magnesium</keyword>
<name>A0A7C3GCQ9_9PROT</name>
<dbReference type="SFLD" id="SFLDG01135">
    <property type="entry name" value="C1.5.6:_HAD__Beta-PGM__Phospha"/>
    <property type="match status" value="1"/>
</dbReference>
<dbReference type="GO" id="GO:0006281">
    <property type="term" value="P:DNA repair"/>
    <property type="evidence" value="ECO:0007669"/>
    <property type="project" value="TreeGrafter"/>
</dbReference>
<dbReference type="InterPro" id="IPR050155">
    <property type="entry name" value="HAD-like_hydrolase_sf"/>
</dbReference>
<evidence type="ECO:0000256" key="9">
    <source>
        <dbReference type="ARBA" id="ARBA00023277"/>
    </source>
</evidence>
<dbReference type="NCBIfam" id="TIGR01549">
    <property type="entry name" value="HAD-SF-IA-v1"/>
    <property type="match status" value="1"/>
</dbReference>
<evidence type="ECO:0000256" key="2">
    <source>
        <dbReference type="ARBA" id="ARBA00001946"/>
    </source>
</evidence>
<dbReference type="NCBIfam" id="TIGR01449">
    <property type="entry name" value="PGP_bact"/>
    <property type="match status" value="1"/>
</dbReference>
<evidence type="ECO:0000256" key="1">
    <source>
        <dbReference type="ARBA" id="ARBA00000830"/>
    </source>
</evidence>
<dbReference type="PANTHER" id="PTHR43434">
    <property type="entry name" value="PHOSPHOGLYCOLATE PHOSPHATASE"/>
    <property type="match status" value="1"/>
</dbReference>
<comment type="cofactor">
    <cofactor evidence="2">
        <name>Mg(2+)</name>
        <dbReference type="ChEBI" id="CHEBI:18420"/>
    </cofactor>
</comment>
<gene>
    <name evidence="10" type="primary">gph</name>
    <name evidence="10" type="ORF">ENJ46_01515</name>
</gene>
<dbReference type="Gene3D" id="1.10.150.240">
    <property type="entry name" value="Putative phosphatase, domain 2"/>
    <property type="match status" value="1"/>
</dbReference>
<proteinExistence type="inferred from homology"/>
<dbReference type="SFLD" id="SFLDS00003">
    <property type="entry name" value="Haloacid_Dehalogenase"/>
    <property type="match status" value="1"/>
</dbReference>
<evidence type="ECO:0000256" key="3">
    <source>
        <dbReference type="ARBA" id="ARBA00004818"/>
    </source>
</evidence>
<dbReference type="InterPro" id="IPR041492">
    <property type="entry name" value="HAD_2"/>
</dbReference>
<dbReference type="GO" id="GO:0008967">
    <property type="term" value="F:phosphoglycolate phosphatase activity"/>
    <property type="evidence" value="ECO:0007669"/>
    <property type="project" value="UniProtKB-EC"/>
</dbReference>
<evidence type="ECO:0000256" key="7">
    <source>
        <dbReference type="ARBA" id="ARBA00022801"/>
    </source>
</evidence>
<evidence type="ECO:0000256" key="5">
    <source>
        <dbReference type="ARBA" id="ARBA00013078"/>
    </source>
</evidence>
<evidence type="ECO:0000256" key="8">
    <source>
        <dbReference type="ARBA" id="ARBA00022842"/>
    </source>
</evidence>
<dbReference type="SFLD" id="SFLDG01129">
    <property type="entry name" value="C1.5:_HAD__Beta-PGM__Phosphata"/>
    <property type="match status" value="1"/>
</dbReference>
<accession>A0A7C3GCQ9</accession>
<dbReference type="SUPFAM" id="SSF56784">
    <property type="entry name" value="HAD-like"/>
    <property type="match status" value="1"/>
</dbReference>
<dbReference type="InterPro" id="IPR023198">
    <property type="entry name" value="PGP-like_dom2"/>
</dbReference>
<dbReference type="Pfam" id="PF13419">
    <property type="entry name" value="HAD_2"/>
    <property type="match status" value="1"/>
</dbReference>
<evidence type="ECO:0000313" key="10">
    <source>
        <dbReference type="EMBL" id="HFB54575.1"/>
    </source>
</evidence>
<dbReference type="InterPro" id="IPR036412">
    <property type="entry name" value="HAD-like_sf"/>
</dbReference>
<dbReference type="Proteomes" id="UP000886042">
    <property type="component" value="Unassembled WGS sequence"/>
</dbReference>
<comment type="similarity">
    <text evidence="4">Belongs to the HAD-like hydrolase superfamily. CbbY/CbbZ/Gph/YieH family.</text>
</comment>
<comment type="caution">
    <text evidence="10">The sequence shown here is derived from an EMBL/GenBank/DDBJ whole genome shotgun (WGS) entry which is preliminary data.</text>
</comment>
<dbReference type="GO" id="GO:0005975">
    <property type="term" value="P:carbohydrate metabolic process"/>
    <property type="evidence" value="ECO:0007669"/>
    <property type="project" value="InterPro"/>
</dbReference>
<sequence>MEISPQSYSIIFDLDGTLVDSAPDLHACANILLGEMSLPPLDLSTITGFIGHGIEPLVTQALTAAHAPQSGDDLQNSVHRFSEIYAARPAQYCQTYPGVIQALQQLKDQGLLLGICTNKAHDLARLVVDAVGLDDYCTALIGGDSCEKRKPDPEPLFETARKLGPHPFIFIGDSETDADTAKNADCPFFLHTKGYRKTPIKELYHTNIFSNWDQLIPLLSEYIS</sequence>
<dbReference type="InterPro" id="IPR023214">
    <property type="entry name" value="HAD_sf"/>
</dbReference>
<dbReference type="EC" id="3.1.3.18" evidence="5"/>
<dbReference type="Gene3D" id="3.40.50.1000">
    <property type="entry name" value="HAD superfamily/HAD-like"/>
    <property type="match status" value="1"/>
</dbReference>
<evidence type="ECO:0000256" key="6">
    <source>
        <dbReference type="ARBA" id="ARBA00022723"/>
    </source>
</evidence>